<dbReference type="EMBL" id="JAPESX010002096">
    <property type="protein sequence ID" value="KAJ8109391.1"/>
    <property type="molecule type" value="Genomic_DNA"/>
</dbReference>
<name>A0ACC2I2B4_9PEZI</name>
<accession>A0ACC2I2B4</accession>
<gene>
    <name evidence="1" type="ORF">ONZ43_g6149</name>
</gene>
<organism evidence="1 2">
    <name type="scientific">Nemania bipapillata</name>
    <dbReference type="NCBI Taxonomy" id="110536"/>
    <lineage>
        <taxon>Eukaryota</taxon>
        <taxon>Fungi</taxon>
        <taxon>Dikarya</taxon>
        <taxon>Ascomycota</taxon>
        <taxon>Pezizomycotina</taxon>
        <taxon>Sordariomycetes</taxon>
        <taxon>Xylariomycetidae</taxon>
        <taxon>Xylariales</taxon>
        <taxon>Xylariaceae</taxon>
        <taxon>Nemania</taxon>
    </lineage>
</organism>
<proteinExistence type="predicted"/>
<comment type="caution">
    <text evidence="1">The sequence shown here is derived from an EMBL/GenBank/DDBJ whole genome shotgun (WGS) entry which is preliminary data.</text>
</comment>
<evidence type="ECO:0000313" key="1">
    <source>
        <dbReference type="EMBL" id="KAJ8109391.1"/>
    </source>
</evidence>
<dbReference type="Proteomes" id="UP001153334">
    <property type="component" value="Unassembled WGS sequence"/>
</dbReference>
<protein>
    <submittedName>
        <fullName evidence="1">Uncharacterized protein</fullName>
    </submittedName>
</protein>
<evidence type="ECO:0000313" key="2">
    <source>
        <dbReference type="Proteomes" id="UP001153334"/>
    </source>
</evidence>
<reference evidence="1" key="1">
    <citation type="submission" date="2022-11" db="EMBL/GenBank/DDBJ databases">
        <title>Genome Sequence of Nemania bipapillata.</title>
        <authorList>
            <person name="Buettner E."/>
        </authorList>
    </citation>
    <scope>NUCLEOTIDE SEQUENCE</scope>
    <source>
        <strain evidence="1">CP14</strain>
    </source>
</reference>
<sequence length="314" mass="34633">MSEPGGVGTFDASPERPQLTETSVNTSVDQSVSTMPNPSPTPLSNGVPLHIMFLGSPAIRSDKSPDNLELRSPLRDRLTVLGNPVDLVESPYLGESVDKDTEAYTETQIGQIHEYATRIVPITKPNIFILHIGAEHCLQSYDTKNARNRLRDLIVYLFATSPRATVILSTLLTNALPGMEPCVLDMNIQIRKLASALQREGRPVVLAEMHYEQGLPDRPLPADVSDNGTHPSDHGYKLMVDILLSAILEADRRGFLKAPEKVAILGDRELERAREGLVLESETIGKLTSSRGAKGLRWDRVVHSEREPEIIHNT</sequence>
<keyword evidence="2" id="KW-1185">Reference proteome</keyword>